<dbReference type="GO" id="GO:0016491">
    <property type="term" value="F:oxidoreductase activity"/>
    <property type="evidence" value="ECO:0007669"/>
    <property type="project" value="InterPro"/>
</dbReference>
<dbReference type="PANTHER" id="PTHR43103:SF3">
    <property type="entry name" value="ADP-L-GLYCERO-D-MANNO-HEPTOSE-6-EPIMERASE"/>
    <property type="match status" value="1"/>
</dbReference>
<name>A0A8H6JRJ0_9PEZI</name>
<evidence type="ECO:0000313" key="5">
    <source>
        <dbReference type="Proteomes" id="UP000652219"/>
    </source>
</evidence>
<dbReference type="Pfam" id="PF01370">
    <property type="entry name" value="Epimerase"/>
    <property type="match status" value="1"/>
</dbReference>
<gene>
    <name evidence="4" type="ORF">CSOJ01_02184</name>
</gene>
<comment type="caution">
    <text evidence="4">The sequence shown here is derived from an EMBL/GenBank/DDBJ whole genome shotgun (WGS) entry which is preliminary data.</text>
</comment>
<feature type="domain" description="NAD-dependent epimerase/dehydratase" evidence="3">
    <location>
        <begin position="4"/>
        <end position="205"/>
    </location>
</feature>
<accession>A0A8H6JRJ0</accession>
<reference evidence="4 5" key="1">
    <citation type="journal article" date="2020" name="Phytopathology">
        <title>Genome Sequence Resources of Colletotrichum truncatum, C. plurivorum, C. musicola, and C. sojae: Four Species Pathogenic to Soybean (Glycine max).</title>
        <authorList>
            <person name="Rogerio F."/>
            <person name="Boufleur T.R."/>
            <person name="Ciampi-Guillardi M."/>
            <person name="Sukno S.A."/>
            <person name="Thon M.R."/>
            <person name="Massola Junior N.S."/>
            <person name="Baroncelli R."/>
        </authorList>
    </citation>
    <scope>NUCLEOTIDE SEQUENCE [LARGE SCALE GENOMIC DNA]</scope>
    <source>
        <strain evidence="4 5">LFN0009</strain>
    </source>
</reference>
<organism evidence="4 5">
    <name type="scientific">Colletotrichum sojae</name>
    <dbReference type="NCBI Taxonomy" id="2175907"/>
    <lineage>
        <taxon>Eukaryota</taxon>
        <taxon>Fungi</taxon>
        <taxon>Dikarya</taxon>
        <taxon>Ascomycota</taxon>
        <taxon>Pezizomycotina</taxon>
        <taxon>Sordariomycetes</taxon>
        <taxon>Hypocreomycetidae</taxon>
        <taxon>Glomerellales</taxon>
        <taxon>Glomerellaceae</taxon>
        <taxon>Colletotrichum</taxon>
        <taxon>Colletotrichum orchidearum species complex</taxon>
    </lineage>
</organism>
<keyword evidence="5" id="KW-1185">Reference proteome</keyword>
<dbReference type="EMBL" id="WIGN01000019">
    <property type="protein sequence ID" value="KAF6817747.1"/>
    <property type="molecule type" value="Genomic_DNA"/>
</dbReference>
<keyword evidence="1" id="KW-0521">NADP</keyword>
<evidence type="ECO:0000259" key="3">
    <source>
        <dbReference type="Pfam" id="PF01370"/>
    </source>
</evidence>
<protein>
    <submittedName>
        <fullName evidence="4">NAD dependent epimerase/dehydratase</fullName>
    </submittedName>
</protein>
<dbReference type="InterPro" id="IPR036291">
    <property type="entry name" value="NAD(P)-bd_dom_sf"/>
</dbReference>
<keyword evidence="2" id="KW-0119">Carbohydrate metabolism</keyword>
<dbReference type="SUPFAM" id="SSF51735">
    <property type="entry name" value="NAD(P)-binding Rossmann-fold domains"/>
    <property type="match status" value="1"/>
</dbReference>
<dbReference type="InterPro" id="IPR001509">
    <property type="entry name" value="Epimerase_deHydtase"/>
</dbReference>
<dbReference type="AlphaFoldDB" id="A0A8H6JRJ0"/>
<dbReference type="NCBIfam" id="NF043036">
    <property type="entry name" value="ErythonDh"/>
    <property type="match status" value="1"/>
</dbReference>
<evidence type="ECO:0000256" key="2">
    <source>
        <dbReference type="ARBA" id="ARBA00023277"/>
    </source>
</evidence>
<dbReference type="Proteomes" id="UP000652219">
    <property type="component" value="Unassembled WGS sequence"/>
</dbReference>
<evidence type="ECO:0000313" key="4">
    <source>
        <dbReference type="EMBL" id="KAF6817747.1"/>
    </source>
</evidence>
<dbReference type="Gene3D" id="3.40.50.720">
    <property type="entry name" value="NAD(P)-binding Rossmann-like Domain"/>
    <property type="match status" value="1"/>
</dbReference>
<proteinExistence type="predicted"/>
<sequence length="333" mass="35634">MSEILITGAAGFVGQALVSALVNADPSNQLTITDVVEPAVSADVTGQSSRITSRKDDLTDPAAVASLLSSRPFAAVYLLHGLMSGGAEADLDLGLRVNLDSVRAVLDHLRKYRPGTTVVFTSSCAVYGPRQPVIESETVPKPRTSYGTEKLIIELLLEDYSRRGLLDGRIVRLPTVTVRPGAPSAAASSFASGIVRETLKGIKNVLPVGRDLEVWVCSPKTVVNNLVKIKDVPKEKFGESRIVNLPGITVTVQEILDAVEKVGGKEALYLIEEKRDPKVLAIVETWAARFDVSRAYGLGLEPDGTILEAVEAFAKTLKASATGCQMQEQKQAL</sequence>
<dbReference type="PANTHER" id="PTHR43103">
    <property type="entry name" value="NUCLEOSIDE-DIPHOSPHATE-SUGAR EPIMERASE"/>
    <property type="match status" value="1"/>
</dbReference>
<dbReference type="Gene3D" id="3.90.25.10">
    <property type="entry name" value="UDP-galactose 4-epimerase, domain 1"/>
    <property type="match status" value="1"/>
</dbReference>
<dbReference type="InterPro" id="IPR050005">
    <property type="entry name" value="DenD"/>
</dbReference>
<evidence type="ECO:0000256" key="1">
    <source>
        <dbReference type="ARBA" id="ARBA00022857"/>
    </source>
</evidence>